<feature type="transmembrane region" description="Helical" evidence="2">
    <location>
        <begin position="37"/>
        <end position="59"/>
    </location>
</feature>
<evidence type="ECO:0000256" key="2">
    <source>
        <dbReference type="SAM" id="Phobius"/>
    </source>
</evidence>
<evidence type="ECO:0000256" key="1">
    <source>
        <dbReference type="SAM" id="MobiDB-lite"/>
    </source>
</evidence>
<accession>B9E688</accession>
<keyword evidence="2" id="KW-0472">Membrane</keyword>
<dbReference type="AlphaFoldDB" id="B9E688"/>
<sequence>MISVSINTEYRRSFLVGKPSIFSKDYGKKMRQRRRNVIILVVACLLVITLCVIYIRGAFKDVVNTKNAKVNNSAVDKQTTDNNKNASQSSNKAETKEKDTKKENSYKIQLSDGRDITLTYEGDSSNKVFKSVAAASGDVAYDINPSHKNVILFDNAAQSILLIDIEGNKQDITNQQYVSTSGEVIQKSSQIASNPSYIWCSSPKFLDDGNIAYISQLPWIGKTAKYVWIENIQDKSHVMVQSVQGENIQLGELTEKGLTVIADGTTFYMTASGSVSQ</sequence>
<name>B9E688_CLOK1</name>
<feature type="compositionally biased region" description="Low complexity" evidence="1">
    <location>
        <begin position="82"/>
        <end position="92"/>
    </location>
</feature>
<evidence type="ECO:0000313" key="4">
    <source>
        <dbReference type="Proteomes" id="UP000007969"/>
    </source>
</evidence>
<keyword evidence="2" id="KW-0812">Transmembrane</keyword>
<keyword evidence="2" id="KW-1133">Transmembrane helix</keyword>
<feature type="compositionally biased region" description="Basic and acidic residues" evidence="1">
    <location>
        <begin position="93"/>
        <end position="105"/>
    </location>
</feature>
<evidence type="ECO:0000313" key="3">
    <source>
        <dbReference type="EMBL" id="BAH08013.1"/>
    </source>
</evidence>
<evidence type="ECO:0008006" key="5">
    <source>
        <dbReference type="Google" id="ProtNLM"/>
    </source>
</evidence>
<dbReference type="Proteomes" id="UP000007969">
    <property type="component" value="Chromosome"/>
</dbReference>
<feature type="region of interest" description="Disordered" evidence="1">
    <location>
        <begin position="74"/>
        <end position="106"/>
    </location>
</feature>
<organism evidence="3 4">
    <name type="scientific">Clostridium kluyveri (strain NBRC 12016)</name>
    <dbReference type="NCBI Taxonomy" id="583346"/>
    <lineage>
        <taxon>Bacteria</taxon>
        <taxon>Bacillati</taxon>
        <taxon>Bacillota</taxon>
        <taxon>Clostridia</taxon>
        <taxon>Eubacteriales</taxon>
        <taxon>Clostridiaceae</taxon>
        <taxon>Clostridium</taxon>
    </lineage>
</organism>
<reference evidence="4" key="1">
    <citation type="submission" date="2005-09" db="EMBL/GenBank/DDBJ databases">
        <title>Complete genome sequence of Clostridium kluyveri and comparative genomics of Clostridia species.</title>
        <authorList>
            <person name="Inui M."/>
            <person name="Nonaka H."/>
            <person name="Shinoda Y."/>
            <person name="Ikenaga Y."/>
            <person name="Abe M."/>
            <person name="Naito K."/>
            <person name="Vertes A.A."/>
            <person name="Yukawa H."/>
        </authorList>
    </citation>
    <scope>NUCLEOTIDE SEQUENCE [LARGE SCALE GENOMIC DNA]</scope>
    <source>
        <strain evidence="4">NBRC 12016</strain>
    </source>
</reference>
<dbReference type="HOGENOM" id="CLU_1048478_0_0_9"/>
<proteinExistence type="predicted"/>
<protein>
    <recommendedName>
        <fullName evidence="5">tRNA (Guanine-N1)-methyltransferase</fullName>
    </recommendedName>
</protein>
<gene>
    <name evidence="3" type="ordered locus">CKR_2962</name>
</gene>
<dbReference type="KEGG" id="ckr:CKR_2962"/>
<dbReference type="EMBL" id="AP009049">
    <property type="protein sequence ID" value="BAH08013.1"/>
    <property type="molecule type" value="Genomic_DNA"/>
</dbReference>